<comment type="caution">
    <text evidence="2">The sequence shown here is derived from an EMBL/GenBank/DDBJ whole genome shotgun (WGS) entry which is preliminary data.</text>
</comment>
<keyword evidence="1" id="KW-0472">Membrane</keyword>
<keyword evidence="1" id="KW-1133">Transmembrane helix</keyword>
<organism evidence="2 4">
    <name type="scientific">Didymodactylos carnosus</name>
    <dbReference type="NCBI Taxonomy" id="1234261"/>
    <lineage>
        <taxon>Eukaryota</taxon>
        <taxon>Metazoa</taxon>
        <taxon>Spiralia</taxon>
        <taxon>Gnathifera</taxon>
        <taxon>Rotifera</taxon>
        <taxon>Eurotatoria</taxon>
        <taxon>Bdelloidea</taxon>
        <taxon>Philodinida</taxon>
        <taxon>Philodinidae</taxon>
        <taxon>Didymodactylos</taxon>
    </lineage>
</organism>
<dbReference type="EMBL" id="CAJNOQ010006830">
    <property type="protein sequence ID" value="CAF1148795.1"/>
    <property type="molecule type" value="Genomic_DNA"/>
</dbReference>
<evidence type="ECO:0000313" key="2">
    <source>
        <dbReference type="EMBL" id="CAF1148795.1"/>
    </source>
</evidence>
<proteinExistence type="predicted"/>
<evidence type="ECO:0000313" key="4">
    <source>
        <dbReference type="Proteomes" id="UP000663829"/>
    </source>
</evidence>
<dbReference type="AlphaFoldDB" id="A0A814SPQ1"/>
<keyword evidence="1" id="KW-0812">Transmembrane</keyword>
<dbReference type="Proteomes" id="UP000663829">
    <property type="component" value="Unassembled WGS sequence"/>
</dbReference>
<feature type="transmembrane region" description="Helical" evidence="1">
    <location>
        <begin position="6"/>
        <end position="27"/>
    </location>
</feature>
<name>A0A814SPQ1_9BILA</name>
<evidence type="ECO:0000256" key="1">
    <source>
        <dbReference type="SAM" id="Phobius"/>
    </source>
</evidence>
<reference evidence="2" key="1">
    <citation type="submission" date="2021-02" db="EMBL/GenBank/DDBJ databases">
        <authorList>
            <person name="Nowell W R."/>
        </authorList>
    </citation>
    <scope>NUCLEOTIDE SEQUENCE</scope>
</reference>
<sequence length="101" mass="11439">MVYSQWIAGIGSIASFISLILYGYLLIYVPFFKSTIRDEVQYDCSTGVKVEISDPKTLLANNIMILLNESMQCTQKHIRVDRNQEKALNFARVLAQIAPPL</sequence>
<dbReference type="Proteomes" id="UP000681722">
    <property type="component" value="Unassembled WGS sequence"/>
</dbReference>
<keyword evidence="4" id="KW-1185">Reference proteome</keyword>
<evidence type="ECO:0000313" key="3">
    <source>
        <dbReference type="EMBL" id="CAF3912365.1"/>
    </source>
</evidence>
<feature type="non-terminal residue" evidence="2">
    <location>
        <position position="101"/>
    </location>
</feature>
<gene>
    <name evidence="2" type="ORF">GPM918_LOCUS21070</name>
    <name evidence="3" type="ORF">SRO942_LOCUS21069</name>
</gene>
<protein>
    <submittedName>
        <fullName evidence="2">Uncharacterized protein</fullName>
    </submittedName>
</protein>
<dbReference type="EMBL" id="CAJOBC010006831">
    <property type="protein sequence ID" value="CAF3912365.1"/>
    <property type="molecule type" value="Genomic_DNA"/>
</dbReference>
<accession>A0A814SPQ1</accession>